<evidence type="ECO:0000313" key="2">
    <source>
        <dbReference type="Proteomes" id="UP001227268"/>
    </source>
</evidence>
<sequence>MALFRERSLVGAVIIVLDSYEEHGAVLAALRVRNQGRILWNIDSGATDHVCNDGDAFYSIKACATPTKYKTVGNDVVSEKEGVVAMQLPQSKKLILPHVTYLPSAQANLLSLGTLQQRGRTFDFAQGYIQLGPCQIPMYNVGPKGMQKKGKLHTICLPLVLSSPARAEPPMRSLFVVAQERDTLQGVMNDFSLPIRLPATAIPKRLVKPPARHHHLTMPRTTERSELLSTIRLTYDTLAQHLANQIIQDELAALLADDGDGDDDEEDDDWEDGEREWKDWPGENSDGESDDDEDEEEEEEEEC</sequence>
<evidence type="ECO:0000313" key="1">
    <source>
        <dbReference type="EMBL" id="KAJ9093745.1"/>
    </source>
</evidence>
<dbReference type="EMBL" id="JASBWT010000029">
    <property type="protein sequence ID" value="KAJ9093745.1"/>
    <property type="molecule type" value="Genomic_DNA"/>
</dbReference>
<gene>
    <name evidence="1" type="ORF">QFC21_006342</name>
</gene>
<reference evidence="1" key="1">
    <citation type="submission" date="2023-04" db="EMBL/GenBank/DDBJ databases">
        <title>Draft Genome sequencing of Naganishia species isolated from polar environments using Oxford Nanopore Technology.</title>
        <authorList>
            <person name="Leo P."/>
            <person name="Venkateswaran K."/>
        </authorList>
    </citation>
    <scope>NUCLEOTIDE SEQUENCE</scope>
    <source>
        <strain evidence="1">MNA-CCFEE 5423</strain>
    </source>
</reference>
<dbReference type="Proteomes" id="UP001227268">
    <property type="component" value="Unassembled WGS sequence"/>
</dbReference>
<accession>A0ACC2V319</accession>
<name>A0ACC2V319_9TREE</name>
<protein>
    <submittedName>
        <fullName evidence="1">Uncharacterized protein</fullName>
    </submittedName>
</protein>
<proteinExistence type="predicted"/>
<comment type="caution">
    <text evidence="1">The sequence shown here is derived from an EMBL/GenBank/DDBJ whole genome shotgun (WGS) entry which is preliminary data.</text>
</comment>
<organism evidence="1 2">
    <name type="scientific">Naganishia friedmannii</name>
    <dbReference type="NCBI Taxonomy" id="89922"/>
    <lineage>
        <taxon>Eukaryota</taxon>
        <taxon>Fungi</taxon>
        <taxon>Dikarya</taxon>
        <taxon>Basidiomycota</taxon>
        <taxon>Agaricomycotina</taxon>
        <taxon>Tremellomycetes</taxon>
        <taxon>Filobasidiales</taxon>
        <taxon>Filobasidiaceae</taxon>
        <taxon>Naganishia</taxon>
    </lineage>
</organism>
<keyword evidence="2" id="KW-1185">Reference proteome</keyword>